<dbReference type="PANTHER" id="PTHR37984:SF5">
    <property type="entry name" value="PROTEIN NYNRIN-LIKE"/>
    <property type="match status" value="1"/>
</dbReference>
<dbReference type="GO" id="GO:0003723">
    <property type="term" value="F:RNA binding"/>
    <property type="evidence" value="ECO:0007669"/>
    <property type="project" value="UniProtKB-KW"/>
</dbReference>
<dbReference type="PROSITE" id="PS50994">
    <property type="entry name" value="INTEGRASE"/>
    <property type="match status" value="1"/>
</dbReference>
<keyword evidence="8" id="KW-0694">RNA-binding</keyword>
<keyword evidence="5" id="KW-0255">Endonuclease</keyword>
<dbReference type="AlphaFoldDB" id="A0AAV7X271"/>
<dbReference type="PROSITE" id="PS50175">
    <property type="entry name" value="ASP_PROT_RETROV"/>
    <property type="match status" value="1"/>
</dbReference>
<keyword evidence="7" id="KW-0460">Magnesium</keyword>
<dbReference type="SUPFAM" id="SSF50630">
    <property type="entry name" value="Acid proteases"/>
    <property type="match status" value="1"/>
</dbReference>
<comment type="caution">
    <text evidence="15">The sequence shown here is derived from an EMBL/GenBank/DDBJ whole genome shotgun (WGS) entry which is preliminary data.</text>
</comment>
<dbReference type="Gene3D" id="1.10.340.70">
    <property type="match status" value="1"/>
</dbReference>
<dbReference type="Pfam" id="PF00665">
    <property type="entry name" value="rve"/>
    <property type="match status" value="1"/>
</dbReference>
<accession>A0AAV7X271</accession>
<reference evidence="15" key="1">
    <citation type="submission" date="2022-12" db="EMBL/GenBank/DDBJ databases">
        <title>Chromosome-level genome assembly of the bean flower thrips Megalurothrips usitatus.</title>
        <authorList>
            <person name="Ma L."/>
            <person name="Liu Q."/>
            <person name="Li H."/>
            <person name="Cai W."/>
        </authorList>
    </citation>
    <scope>NUCLEOTIDE SEQUENCE</scope>
    <source>
        <strain evidence="15">Cailab_2022a</strain>
    </source>
</reference>
<dbReference type="EMBL" id="JAPTSV010000865">
    <property type="protein sequence ID" value="KAJ1518854.1"/>
    <property type="molecule type" value="Genomic_DNA"/>
</dbReference>
<dbReference type="InterPro" id="IPR043502">
    <property type="entry name" value="DNA/RNA_pol_sf"/>
</dbReference>
<dbReference type="Pfam" id="PF17921">
    <property type="entry name" value="Integrase_H2C2"/>
    <property type="match status" value="1"/>
</dbReference>
<dbReference type="Pfam" id="PF00077">
    <property type="entry name" value="RVP"/>
    <property type="match status" value="1"/>
</dbReference>
<evidence type="ECO:0000256" key="6">
    <source>
        <dbReference type="ARBA" id="ARBA00022801"/>
    </source>
</evidence>
<evidence type="ECO:0000256" key="3">
    <source>
        <dbReference type="ARBA" id="ARBA00022695"/>
    </source>
</evidence>
<dbReference type="InterPro" id="IPR043128">
    <property type="entry name" value="Rev_trsase/Diguanyl_cyclase"/>
</dbReference>
<dbReference type="InterPro" id="IPR001995">
    <property type="entry name" value="Peptidase_A2_cat"/>
</dbReference>
<evidence type="ECO:0000256" key="12">
    <source>
        <dbReference type="SAM" id="MobiDB-lite"/>
    </source>
</evidence>
<evidence type="ECO:0000256" key="7">
    <source>
        <dbReference type="ARBA" id="ARBA00022842"/>
    </source>
</evidence>
<dbReference type="Gene3D" id="2.40.70.10">
    <property type="entry name" value="Acid Proteases"/>
    <property type="match status" value="1"/>
</dbReference>
<dbReference type="Gene3D" id="3.10.10.10">
    <property type="entry name" value="HIV Type 1 Reverse Transcriptase, subunit A, domain 1"/>
    <property type="match status" value="1"/>
</dbReference>
<dbReference type="InterPro" id="IPR036397">
    <property type="entry name" value="RNaseH_sf"/>
</dbReference>
<dbReference type="CDD" id="cd09274">
    <property type="entry name" value="RNase_HI_RT_Ty3"/>
    <property type="match status" value="1"/>
</dbReference>
<dbReference type="InterPro" id="IPR041588">
    <property type="entry name" value="Integrase_H2C2"/>
</dbReference>
<dbReference type="GO" id="GO:0004519">
    <property type="term" value="F:endonuclease activity"/>
    <property type="evidence" value="ECO:0007669"/>
    <property type="project" value="UniProtKB-KW"/>
</dbReference>
<dbReference type="Gene3D" id="3.30.420.10">
    <property type="entry name" value="Ribonuclease H-like superfamily/Ribonuclease H"/>
    <property type="match status" value="1"/>
</dbReference>
<evidence type="ECO:0000256" key="10">
    <source>
        <dbReference type="ARBA" id="ARBA00022918"/>
    </source>
</evidence>
<dbReference type="InterPro" id="IPR000477">
    <property type="entry name" value="RT_dom"/>
</dbReference>
<evidence type="ECO:0000259" key="13">
    <source>
        <dbReference type="PROSITE" id="PS50175"/>
    </source>
</evidence>
<name>A0AAV7X271_9NEOP</name>
<keyword evidence="9" id="KW-0229">DNA integration</keyword>
<dbReference type="GO" id="GO:0015074">
    <property type="term" value="P:DNA integration"/>
    <property type="evidence" value="ECO:0007669"/>
    <property type="project" value="UniProtKB-KW"/>
</dbReference>
<evidence type="ECO:0000256" key="5">
    <source>
        <dbReference type="ARBA" id="ARBA00022759"/>
    </source>
</evidence>
<keyword evidence="2" id="KW-0808">Transferase</keyword>
<dbReference type="SUPFAM" id="SSF53098">
    <property type="entry name" value="Ribonuclease H-like"/>
    <property type="match status" value="1"/>
</dbReference>
<dbReference type="Pfam" id="PF00078">
    <property type="entry name" value="RVT_1"/>
    <property type="match status" value="1"/>
</dbReference>
<keyword evidence="11" id="KW-0511">Multifunctional enzyme</keyword>
<dbReference type="InterPro" id="IPR001584">
    <property type="entry name" value="Integrase_cat-core"/>
</dbReference>
<dbReference type="Proteomes" id="UP001075354">
    <property type="component" value="Unassembled WGS sequence"/>
</dbReference>
<keyword evidence="16" id="KW-1185">Reference proteome</keyword>
<dbReference type="CDD" id="cd01647">
    <property type="entry name" value="RT_LTR"/>
    <property type="match status" value="1"/>
</dbReference>
<keyword evidence="3" id="KW-0548">Nucleotidyltransferase</keyword>
<sequence>MEVLSVRAVLPDPEEDLLHGDEDGGEDEPRHCPEVIAALHGEEVRCLLDTGAEASCVSAELWGRMHANEPDLPVLPLNGVRITGAVGTRSQPVRSQALLRVLLGDAAEEVVFLIVPDLVRGCILGNDFFRVRKATIDYDREELRLKGGTTVKFAGVAEVKRRLRVHHLLWATAPQLLQINNVELEGLMQAGSLRRGGPRVNLAVREQSPPVVVASLSDPASIESQIREAVNKAETTDDAQRQELYSLLLRYRSVFNERPGCIEAYTPVLEVNDATGFVEPQYPLPRAYEPAMDALIRQWEQWGIVSRGPSKYISPLVIVPKADGSIRACLDGRRISRLLVQDHERTQSAEELMQRHHEARWLTTMDASSGYLHIKLRPQDRQFLAFLYKGRRYVFHRLIYGTSVSGAHFIRAMDLVLGAEALSFTSIFVDDELITAPTWALKIQRLGLVLERHATHDVHIKLPKCHFCRGKVAFLGHILTPGGQSTDPEKVKAILEFPTPRNRKHLQSFLGLANFYRRFCKTFADCSAPLLPLIRKGARWEWTASHQEALDRLKQAFVDTVMLAYPIPGADFLIRSDASDVGISGTLSQIGADGMEYVLAFASRTLKGPELRYNICERECLACVFVLSKWRGLILGSKIVLETDNKSVSFLSRCRLQSARLARWAMYMQQFRLELRHIPGKENVAADVLSRYPVSEERGPERELTDGIVIARVAVDAAHPLKATMKTLPQKQKDDPEVRAIRDALEGSASPATAPASPRQERLAAKHLLLDGVLFRRDDAEEVWKAVIPKSLQATVAREAHEAVGHFGAKKVIALLRERVTWRGLEKDVKRVTAACDLCQRAKHYHQRHEGNQASVQAERPGDLVVTDLYGPLPIGPGRVQHLMVLMDMCTRYVTLYALQRATAASMVRRVRQDYIPTLGRMKTILSDHGPQYTARRWVGGLAEEGVAVRYSSIRHPQSNPAERVMKTLGQMFRVHCHDMHTRWPRLLPNIANWINTTHHDSIGTTPYFLQHGRHPERLWAKSLPRPPPVTSISWEQALRRATAPSREKAEQRQRKHDQQGRATRYQPGDEVLLRTCYQSDKEEREAKKFFLLYRGPLRVVREVAPNAYRLVDPRSHKDEGTHNVTNLRPYKSESGQLETTVCVVTPMGEQTWAI</sequence>
<dbReference type="CDD" id="cd00303">
    <property type="entry name" value="retropepsin_like"/>
    <property type="match status" value="1"/>
</dbReference>
<dbReference type="PANTHER" id="PTHR37984">
    <property type="entry name" value="PROTEIN CBG26694"/>
    <property type="match status" value="1"/>
</dbReference>
<dbReference type="Gene3D" id="3.30.70.270">
    <property type="match status" value="2"/>
</dbReference>
<feature type="domain" description="Integrase catalytic" evidence="14">
    <location>
        <begin position="857"/>
        <end position="1015"/>
    </location>
</feature>
<evidence type="ECO:0000259" key="14">
    <source>
        <dbReference type="PROSITE" id="PS50994"/>
    </source>
</evidence>
<dbReference type="InterPro" id="IPR050951">
    <property type="entry name" value="Retrovirus_Pol_polyprotein"/>
</dbReference>
<feature type="region of interest" description="Disordered" evidence="12">
    <location>
        <begin position="1040"/>
        <end position="1066"/>
    </location>
</feature>
<dbReference type="GO" id="GO:0006508">
    <property type="term" value="P:proteolysis"/>
    <property type="evidence" value="ECO:0007669"/>
    <property type="project" value="InterPro"/>
</dbReference>
<proteinExistence type="predicted"/>
<dbReference type="InterPro" id="IPR021109">
    <property type="entry name" value="Peptidase_aspartic_dom_sf"/>
</dbReference>
<keyword evidence="4" id="KW-0540">Nuclease</keyword>
<evidence type="ECO:0000256" key="2">
    <source>
        <dbReference type="ARBA" id="ARBA00022679"/>
    </source>
</evidence>
<gene>
    <name evidence="15" type="ORF">ONE63_011533</name>
</gene>
<evidence type="ECO:0000313" key="16">
    <source>
        <dbReference type="Proteomes" id="UP001075354"/>
    </source>
</evidence>
<protein>
    <recommendedName>
        <fullName evidence="1">RNA-directed DNA polymerase</fullName>
        <ecNumber evidence="1">2.7.7.49</ecNumber>
    </recommendedName>
</protein>
<dbReference type="Pfam" id="PF17919">
    <property type="entry name" value="RT_RNaseH_2"/>
    <property type="match status" value="1"/>
</dbReference>
<evidence type="ECO:0000256" key="8">
    <source>
        <dbReference type="ARBA" id="ARBA00022884"/>
    </source>
</evidence>
<dbReference type="PROSITE" id="PS00141">
    <property type="entry name" value="ASP_PROTEASE"/>
    <property type="match status" value="1"/>
</dbReference>
<dbReference type="FunFam" id="3.30.70.270:FF:000020">
    <property type="entry name" value="Transposon Tf2-6 polyprotein-like Protein"/>
    <property type="match status" value="1"/>
</dbReference>
<feature type="domain" description="Peptidase A2" evidence="13">
    <location>
        <begin position="44"/>
        <end position="128"/>
    </location>
</feature>
<dbReference type="GO" id="GO:0003964">
    <property type="term" value="F:RNA-directed DNA polymerase activity"/>
    <property type="evidence" value="ECO:0007669"/>
    <property type="project" value="UniProtKB-KW"/>
</dbReference>
<dbReference type="InterPro" id="IPR012337">
    <property type="entry name" value="RNaseH-like_sf"/>
</dbReference>
<dbReference type="GO" id="GO:0042575">
    <property type="term" value="C:DNA polymerase complex"/>
    <property type="evidence" value="ECO:0007669"/>
    <property type="project" value="UniProtKB-ARBA"/>
</dbReference>
<dbReference type="InterPro" id="IPR041577">
    <property type="entry name" value="RT_RNaseH_2"/>
</dbReference>
<feature type="compositionally biased region" description="Basic and acidic residues" evidence="12">
    <location>
        <begin position="1046"/>
        <end position="1060"/>
    </location>
</feature>
<dbReference type="SUPFAM" id="SSF56672">
    <property type="entry name" value="DNA/RNA polymerases"/>
    <property type="match status" value="1"/>
</dbReference>
<evidence type="ECO:0000256" key="9">
    <source>
        <dbReference type="ARBA" id="ARBA00022908"/>
    </source>
</evidence>
<dbReference type="EC" id="2.7.7.49" evidence="1"/>
<dbReference type="FunFam" id="1.10.340.70:FF:000001">
    <property type="entry name" value="Retrovirus-related Pol polyprotein from transposon gypsy-like Protein"/>
    <property type="match status" value="1"/>
</dbReference>
<evidence type="ECO:0000256" key="11">
    <source>
        <dbReference type="ARBA" id="ARBA00023268"/>
    </source>
</evidence>
<keyword evidence="10" id="KW-0695">RNA-directed DNA polymerase</keyword>
<evidence type="ECO:0000256" key="1">
    <source>
        <dbReference type="ARBA" id="ARBA00012493"/>
    </source>
</evidence>
<evidence type="ECO:0000256" key="4">
    <source>
        <dbReference type="ARBA" id="ARBA00022722"/>
    </source>
</evidence>
<organism evidence="15 16">
    <name type="scientific">Megalurothrips usitatus</name>
    <name type="common">bean blossom thrips</name>
    <dbReference type="NCBI Taxonomy" id="439358"/>
    <lineage>
        <taxon>Eukaryota</taxon>
        <taxon>Metazoa</taxon>
        <taxon>Ecdysozoa</taxon>
        <taxon>Arthropoda</taxon>
        <taxon>Hexapoda</taxon>
        <taxon>Insecta</taxon>
        <taxon>Pterygota</taxon>
        <taxon>Neoptera</taxon>
        <taxon>Paraneoptera</taxon>
        <taxon>Thysanoptera</taxon>
        <taxon>Terebrantia</taxon>
        <taxon>Thripoidea</taxon>
        <taxon>Thripidae</taxon>
        <taxon>Megalurothrips</taxon>
    </lineage>
</organism>
<keyword evidence="6" id="KW-0378">Hydrolase</keyword>
<evidence type="ECO:0000313" key="15">
    <source>
        <dbReference type="EMBL" id="KAJ1518854.1"/>
    </source>
</evidence>
<dbReference type="InterPro" id="IPR001969">
    <property type="entry name" value="Aspartic_peptidase_AS"/>
</dbReference>
<dbReference type="GO" id="GO:0004190">
    <property type="term" value="F:aspartic-type endopeptidase activity"/>
    <property type="evidence" value="ECO:0007669"/>
    <property type="project" value="InterPro"/>
</dbReference>
<dbReference type="InterPro" id="IPR018061">
    <property type="entry name" value="Retropepsins"/>
</dbReference>